<gene>
    <name evidence="6" type="primary">lptC</name>
    <name evidence="6" type="ORF">NYF23_02920</name>
</gene>
<dbReference type="InterPro" id="IPR052363">
    <property type="entry name" value="LPS_export_LptC"/>
</dbReference>
<keyword evidence="5" id="KW-0472">Membrane</keyword>
<proteinExistence type="predicted"/>
<keyword evidence="7" id="KW-1185">Reference proteome</keyword>
<dbReference type="PANTHER" id="PTHR37481">
    <property type="entry name" value="LIPOPOLYSACCHARIDE EXPORT SYSTEM PROTEIN LPTC"/>
    <property type="match status" value="1"/>
</dbReference>
<evidence type="ECO:0000256" key="5">
    <source>
        <dbReference type="ARBA" id="ARBA00023136"/>
    </source>
</evidence>
<keyword evidence="4" id="KW-1133">Transmembrane helix</keyword>
<keyword evidence="1" id="KW-1003">Cell membrane</keyword>
<keyword evidence="2" id="KW-0997">Cell inner membrane</keyword>
<evidence type="ECO:0000256" key="4">
    <source>
        <dbReference type="ARBA" id="ARBA00022989"/>
    </source>
</evidence>
<sequence>MIRQALLAVFLAFMIGGFVLIWDSPPEAFLRQTSSQMDKNPQADSYMTAVISRRFSELGGEQFSLSSPRIEFFQGESTVKVQQPRFLAQGDASQPIALTADSGLLDNASGRLDLQGDVLAQITTEEDVTTLTTERLSYFVDSSIATTDQPFNLLSEQGKASGTGLKIDLVNETFAIQSKVKVTHDPR</sequence>
<dbReference type="InterPro" id="IPR010664">
    <property type="entry name" value="LipoPS_assembly_LptC-rel"/>
</dbReference>
<dbReference type="PANTHER" id="PTHR37481:SF1">
    <property type="entry name" value="LIPOPOLYSACCHARIDE EXPORT SYSTEM PROTEIN LPTC"/>
    <property type="match status" value="1"/>
</dbReference>
<protein>
    <submittedName>
        <fullName evidence="6">LPS export ABC transporter periplasmic protein LptC</fullName>
    </submittedName>
</protein>
<evidence type="ECO:0000313" key="6">
    <source>
        <dbReference type="EMBL" id="UVW35574.1"/>
    </source>
</evidence>
<dbReference type="Pfam" id="PF06835">
    <property type="entry name" value="LptC"/>
    <property type="match status" value="1"/>
</dbReference>
<organism evidence="6 7">
    <name type="scientific">SAR92 clade bacterium H455</name>
    <dbReference type="NCBI Taxonomy" id="2974818"/>
    <lineage>
        <taxon>Bacteria</taxon>
        <taxon>Pseudomonadati</taxon>
        <taxon>Pseudomonadota</taxon>
        <taxon>Gammaproteobacteria</taxon>
        <taxon>Cellvibrionales</taxon>
        <taxon>Porticoccaceae</taxon>
        <taxon>SAR92 clade</taxon>
    </lineage>
</organism>
<accession>A0ABY5TP14</accession>
<evidence type="ECO:0000256" key="1">
    <source>
        <dbReference type="ARBA" id="ARBA00022475"/>
    </source>
</evidence>
<evidence type="ECO:0000256" key="2">
    <source>
        <dbReference type="ARBA" id="ARBA00022519"/>
    </source>
</evidence>
<name>A0ABY5TP14_9GAMM</name>
<dbReference type="Proteomes" id="UP001059934">
    <property type="component" value="Chromosome"/>
</dbReference>
<dbReference type="InterPro" id="IPR026265">
    <property type="entry name" value="LptC"/>
</dbReference>
<dbReference type="EMBL" id="CP103416">
    <property type="protein sequence ID" value="UVW35574.1"/>
    <property type="molecule type" value="Genomic_DNA"/>
</dbReference>
<reference evidence="6" key="1">
    <citation type="submission" date="2022-08" db="EMBL/GenBank/DDBJ databases">
        <title>Catabolic pathway analysis in culturable SAR92 clade bacteria reveals their overlooked roles in DMSP degradation in coastal seas.</title>
        <authorList>
            <person name="He X."/>
            <person name="Zhang X."/>
            <person name="Zhang Y."/>
        </authorList>
    </citation>
    <scope>NUCLEOTIDE SEQUENCE</scope>
    <source>
        <strain evidence="6">H455</strain>
    </source>
</reference>
<evidence type="ECO:0000313" key="7">
    <source>
        <dbReference type="Proteomes" id="UP001059934"/>
    </source>
</evidence>
<dbReference type="NCBIfam" id="TIGR04409">
    <property type="entry name" value="LptC_YrbK"/>
    <property type="match status" value="1"/>
</dbReference>
<keyword evidence="3" id="KW-0812">Transmembrane</keyword>
<evidence type="ECO:0000256" key="3">
    <source>
        <dbReference type="ARBA" id="ARBA00022692"/>
    </source>
</evidence>
<dbReference type="Gene3D" id="2.60.450.10">
    <property type="entry name" value="Lipopolysaccharide (LPS) transport protein A like domain"/>
    <property type="match status" value="1"/>
</dbReference>